<name>A0A6H2GUJ1_9BACL</name>
<evidence type="ECO:0000259" key="1">
    <source>
        <dbReference type="Pfam" id="PF01168"/>
    </source>
</evidence>
<gene>
    <name evidence="2" type="ORF">HGI30_05565</name>
</gene>
<dbReference type="RefSeq" id="WP_168906734.1">
    <property type="nucleotide sequence ID" value="NZ_CP051428.1"/>
</dbReference>
<dbReference type="EMBL" id="CP051428">
    <property type="protein sequence ID" value="QJC51080.1"/>
    <property type="molecule type" value="Genomic_DNA"/>
</dbReference>
<dbReference type="PANTHER" id="PTHR28004:SF2">
    <property type="entry name" value="D-SERINE DEHYDRATASE"/>
    <property type="match status" value="1"/>
</dbReference>
<protein>
    <submittedName>
        <fullName evidence="2">Amino acid deaminase/aldolase</fullName>
    </submittedName>
</protein>
<dbReference type="PANTHER" id="PTHR28004">
    <property type="entry name" value="ZGC:162816-RELATED"/>
    <property type="match status" value="1"/>
</dbReference>
<dbReference type="GO" id="GO:0036088">
    <property type="term" value="P:D-serine catabolic process"/>
    <property type="evidence" value="ECO:0007669"/>
    <property type="project" value="TreeGrafter"/>
</dbReference>
<evidence type="ECO:0000313" key="3">
    <source>
        <dbReference type="Proteomes" id="UP000502136"/>
    </source>
</evidence>
<sequence length="397" mass="42887">MSDYETYRKAFEGRPAPFAYVDLDRLDANAAAMVRSAGGKRIRIASKSIRSPAIMRRILASDPAYQGIMCFTAAEAAFLAEQGFDDLLLGYPQTDERPIRELLGWIAAGRSIVFMADDEEHLRLLERLARELGLERPVPVCLDLDLSVSYPGLHFGVKRSPLRGWRDVRPLAERILGSPALELAGLMGYEAQVAGVGDDVPGQPLQNALIRLLQKRSIAEAARRRAEAVAGLRSLGAPPRLVNAGGTGSLSTSSREADVTELTAGSGFYSPALFDRYRRFRLEPAAGFAVPVARLPERAVATCLGGGYVGSGAAGKDRLPVPYLPPGLRLLPLEGAGEVQTPLRLPPGTELAIGDPVFFRHAKAGELCERFDRLLAVSGGRVVDEYPTYRGMGACFL</sequence>
<dbReference type="CDD" id="cd06813">
    <property type="entry name" value="PLPDE_III_DSD_D-TA_like_2"/>
    <property type="match status" value="1"/>
</dbReference>
<accession>A0A6H2GUJ1</accession>
<reference evidence="2 3" key="1">
    <citation type="submission" date="2020-04" db="EMBL/GenBank/DDBJ databases">
        <title>Novel Paenibacillus strain UniB2 isolated from commercial digestive syrup.</title>
        <authorList>
            <person name="Thorat V."/>
            <person name="Kirdat K."/>
            <person name="Tiwarekar B."/>
            <person name="Yadav A."/>
        </authorList>
    </citation>
    <scope>NUCLEOTIDE SEQUENCE [LARGE SCALE GENOMIC DNA]</scope>
    <source>
        <strain evidence="2 3">UniB2</strain>
    </source>
</reference>
<dbReference type="InterPro" id="IPR029066">
    <property type="entry name" value="PLP-binding_barrel"/>
</dbReference>
<dbReference type="InterPro" id="IPR001608">
    <property type="entry name" value="Ala_racemase_N"/>
</dbReference>
<organism evidence="2 3">
    <name type="scientific">Paenibacillus albicereus</name>
    <dbReference type="NCBI Taxonomy" id="2726185"/>
    <lineage>
        <taxon>Bacteria</taxon>
        <taxon>Bacillati</taxon>
        <taxon>Bacillota</taxon>
        <taxon>Bacilli</taxon>
        <taxon>Bacillales</taxon>
        <taxon>Paenibacillaceae</taxon>
        <taxon>Paenibacillus</taxon>
    </lineage>
</organism>
<dbReference type="AlphaFoldDB" id="A0A6H2GUJ1"/>
<evidence type="ECO:0000313" key="2">
    <source>
        <dbReference type="EMBL" id="QJC51080.1"/>
    </source>
</evidence>
<dbReference type="SUPFAM" id="SSF51419">
    <property type="entry name" value="PLP-binding barrel"/>
    <property type="match status" value="1"/>
</dbReference>
<feature type="domain" description="Alanine racemase N-terminal" evidence="1">
    <location>
        <begin position="21"/>
        <end position="269"/>
    </location>
</feature>
<dbReference type="Pfam" id="PF01168">
    <property type="entry name" value="Ala_racemase_N"/>
    <property type="match status" value="1"/>
</dbReference>
<keyword evidence="3" id="KW-1185">Reference proteome</keyword>
<dbReference type="KEGG" id="palr:HGI30_05565"/>
<dbReference type="Gene3D" id="3.20.20.10">
    <property type="entry name" value="Alanine racemase"/>
    <property type="match status" value="1"/>
</dbReference>
<proteinExistence type="predicted"/>
<dbReference type="GO" id="GO:0008721">
    <property type="term" value="F:D-serine ammonia-lyase activity"/>
    <property type="evidence" value="ECO:0007669"/>
    <property type="project" value="TreeGrafter"/>
</dbReference>
<dbReference type="Proteomes" id="UP000502136">
    <property type="component" value="Chromosome"/>
</dbReference>
<dbReference type="InterPro" id="IPR051466">
    <property type="entry name" value="D-amino_acid_metab_enzyme"/>
</dbReference>